<accession>A0A174K3B3</accession>
<dbReference type="Proteomes" id="UP000095746">
    <property type="component" value="Unassembled WGS sequence"/>
</dbReference>
<dbReference type="AlphaFoldDB" id="A0A174K3B3"/>
<sequence>MCSTRSTTAPTSTGTSSAAGAVSSRVRVSSFSVMRVSRSASSPMSLRNSRAVSPSMWSAWSRESVSRRMEASGVLSSWEASETKRRRTSSVVWRRPVSSLNSSARRLSSSPPRTLTRWLYSPSRTVWMPRRSWAIRRVRALEKTTPITSDTIQMTMEIKRRLVWIPWSSAPCSASYS</sequence>
<organism evidence="2 3">
    <name type="scientific">Flavonifractor plautii</name>
    <name type="common">Fusobacterium plautii</name>
    <dbReference type="NCBI Taxonomy" id="292800"/>
    <lineage>
        <taxon>Bacteria</taxon>
        <taxon>Bacillati</taxon>
        <taxon>Bacillota</taxon>
        <taxon>Clostridia</taxon>
        <taxon>Eubacteriales</taxon>
        <taxon>Oscillospiraceae</taxon>
        <taxon>Flavonifractor</taxon>
    </lineage>
</organism>
<proteinExistence type="predicted"/>
<evidence type="ECO:0000313" key="2">
    <source>
        <dbReference type="EMBL" id="CUP06633.1"/>
    </source>
</evidence>
<dbReference type="EMBL" id="CYZT01000247">
    <property type="protein sequence ID" value="CUP06633.1"/>
    <property type="molecule type" value="Genomic_DNA"/>
</dbReference>
<gene>
    <name evidence="2" type="ORF">ERS852411_02625</name>
</gene>
<evidence type="ECO:0000313" key="3">
    <source>
        <dbReference type="Proteomes" id="UP000095746"/>
    </source>
</evidence>
<name>A0A174K3B3_FLAPL</name>
<evidence type="ECO:0000256" key="1">
    <source>
        <dbReference type="SAM" id="MobiDB-lite"/>
    </source>
</evidence>
<feature type="region of interest" description="Disordered" evidence="1">
    <location>
        <begin position="1"/>
        <end position="21"/>
    </location>
</feature>
<protein>
    <submittedName>
        <fullName evidence="2">Uncharacterized protein</fullName>
    </submittedName>
</protein>
<reference evidence="2 3" key="1">
    <citation type="submission" date="2015-09" db="EMBL/GenBank/DDBJ databases">
        <authorList>
            <consortium name="Pathogen Informatics"/>
        </authorList>
    </citation>
    <scope>NUCLEOTIDE SEQUENCE [LARGE SCALE GENOMIC DNA]</scope>
    <source>
        <strain evidence="2 3">2789STDY5608854</strain>
    </source>
</reference>